<accession>A0A1H0NWP2</accession>
<name>A0A1H0NWP2_9BACT</name>
<dbReference type="Gene3D" id="3.30.428.10">
    <property type="entry name" value="HIT-like"/>
    <property type="match status" value="1"/>
</dbReference>
<dbReference type="STRING" id="91360.SAMN05660330_01470"/>
<gene>
    <name evidence="1" type="ORF">SAMN05660330_01470</name>
</gene>
<dbReference type="AlphaFoldDB" id="A0A1H0NWP2"/>
<sequence length="536" mass="60196">MNRIESCITPGGTFKYGIHKPSFSVKNLRGKTKTDTLGLDNDGQYVDNTINYPQSDLVIAETDWIYEVPNPLPFRGRTYINKRWADASAENIGNIKIPEPPQVSLSNCLKQSKAGSELFRSLPVPLLLALATTSTDPEDLRRLAEISCEFTSRDDGGLGLRYHKDPSGRMRAVIHDFELFEAVANNPFLPGAYKIAMVIRPGAQGASEIVGEYRAADHTHVFEYLRRNSYISGGHYAANMADDAIRYSIDDLSEQDFHGLRHLYYQRTYVRLATQLGITAGIEQQRTLNAAELEELRLSIIGALAGCSDRVATLWGWNFGFDYAPTRYRLHASHQQIHQQYAIIPDRIEAFTSGTKDSCGTISAYSCGDLVTQVIEEYRQQYQSDFFTDYLQAIRTNRRMDDHPDKEASLVIYSDDNVMVFVPKAQTSQWEIQLMTLPRKDGNAPGNLIECDADTRYSVDQGILNAQRALASLGAKMVTTIEYSKRIGKTPVLNQPLMYGLMPRLPESPGAFSEAQLRFINGHYPEDFALALRNCL</sequence>
<dbReference type="OrthoDB" id="5428638at2"/>
<proteinExistence type="predicted"/>
<dbReference type="Proteomes" id="UP000199073">
    <property type="component" value="Unassembled WGS sequence"/>
</dbReference>
<protein>
    <submittedName>
        <fullName evidence="1">Uncharacterized protein</fullName>
    </submittedName>
</protein>
<keyword evidence="2" id="KW-1185">Reference proteome</keyword>
<dbReference type="InterPro" id="IPR036265">
    <property type="entry name" value="HIT-like_sf"/>
</dbReference>
<dbReference type="RefSeq" id="WP_092221349.1">
    <property type="nucleotide sequence ID" value="NZ_FNJI01000008.1"/>
</dbReference>
<organism evidence="1 2">
    <name type="scientific">Desulforhopalus singaporensis</name>
    <dbReference type="NCBI Taxonomy" id="91360"/>
    <lineage>
        <taxon>Bacteria</taxon>
        <taxon>Pseudomonadati</taxon>
        <taxon>Thermodesulfobacteriota</taxon>
        <taxon>Desulfobulbia</taxon>
        <taxon>Desulfobulbales</taxon>
        <taxon>Desulfocapsaceae</taxon>
        <taxon>Desulforhopalus</taxon>
    </lineage>
</organism>
<evidence type="ECO:0000313" key="1">
    <source>
        <dbReference type="EMBL" id="SDO96845.1"/>
    </source>
</evidence>
<evidence type="ECO:0000313" key="2">
    <source>
        <dbReference type="Proteomes" id="UP000199073"/>
    </source>
</evidence>
<reference evidence="1 2" key="1">
    <citation type="submission" date="2016-10" db="EMBL/GenBank/DDBJ databases">
        <authorList>
            <person name="de Groot N.N."/>
        </authorList>
    </citation>
    <scope>NUCLEOTIDE SEQUENCE [LARGE SCALE GENOMIC DNA]</scope>
    <source>
        <strain evidence="1 2">DSM 12130</strain>
    </source>
</reference>
<dbReference type="EMBL" id="FNJI01000008">
    <property type="protein sequence ID" value="SDO96845.1"/>
    <property type="molecule type" value="Genomic_DNA"/>
</dbReference>